<reference evidence="3" key="2">
    <citation type="journal article" date="2009" name="Fungal Genet. Biol.">
        <title>The 2008 update of the Aspergillus nidulans genome annotation: a community effort.</title>
        <authorList>
            <person name="Wortman J.R."/>
            <person name="Gilsenan J.M."/>
            <person name="Joardar V."/>
            <person name="Deegan J."/>
            <person name="Clutterbuck J."/>
            <person name="Andersen M.R."/>
            <person name="Archer D."/>
            <person name="Bencina M."/>
            <person name="Braus G."/>
            <person name="Coutinho P."/>
            <person name="von Dohren H."/>
            <person name="Doonan J."/>
            <person name="Driessen A.J."/>
            <person name="Durek P."/>
            <person name="Espeso E."/>
            <person name="Fekete E."/>
            <person name="Flipphi M."/>
            <person name="Estrada C.G."/>
            <person name="Geysens S."/>
            <person name="Goldman G."/>
            <person name="de Groot P.W."/>
            <person name="Hansen K."/>
            <person name="Harris S.D."/>
            <person name="Heinekamp T."/>
            <person name="Helmstaedt K."/>
            <person name="Henrissat B."/>
            <person name="Hofmann G."/>
            <person name="Homan T."/>
            <person name="Horio T."/>
            <person name="Horiuchi H."/>
            <person name="James S."/>
            <person name="Jones M."/>
            <person name="Karaffa L."/>
            <person name="Karanyi Z."/>
            <person name="Kato M."/>
            <person name="Keller N."/>
            <person name="Kelly D.E."/>
            <person name="Kiel J.A."/>
            <person name="Kim J.M."/>
            <person name="van der Klei I.J."/>
            <person name="Klis F.M."/>
            <person name="Kovalchuk A."/>
            <person name="Krasevec N."/>
            <person name="Kubicek C.P."/>
            <person name="Liu B."/>
            <person name="Maccabe A."/>
            <person name="Meyer V."/>
            <person name="Mirabito P."/>
            <person name="Miskei M."/>
            <person name="Mos M."/>
            <person name="Mullins J."/>
            <person name="Nelson D.R."/>
            <person name="Nielsen J."/>
            <person name="Oakley B.R."/>
            <person name="Osmani S.A."/>
            <person name="Pakula T."/>
            <person name="Paszewski A."/>
            <person name="Paulsen I."/>
            <person name="Pilsyk S."/>
            <person name="Pocsi I."/>
            <person name="Punt P.J."/>
            <person name="Ram A.F."/>
            <person name="Ren Q."/>
            <person name="Robellet X."/>
            <person name="Robson G."/>
            <person name="Seiboth B."/>
            <person name="van Solingen P."/>
            <person name="Specht T."/>
            <person name="Sun J."/>
            <person name="Taheri-Talesh N."/>
            <person name="Takeshita N."/>
            <person name="Ussery D."/>
            <person name="vanKuyk P.A."/>
            <person name="Visser H."/>
            <person name="van de Vondervoort P.J."/>
            <person name="de Vries R.P."/>
            <person name="Walton J."/>
            <person name="Xiang X."/>
            <person name="Xiong Y."/>
            <person name="Zeng A.P."/>
            <person name="Brandt B.W."/>
            <person name="Cornell M.J."/>
            <person name="van den Hondel C.A."/>
            <person name="Visser J."/>
            <person name="Oliver S.G."/>
            <person name="Turner G."/>
        </authorList>
    </citation>
    <scope>GENOME REANNOTATION</scope>
    <source>
        <strain evidence="3">FGSC A4 / ATCC 38163 / CBS 112.46 / NRRL 194 / M139</strain>
    </source>
</reference>
<dbReference type="InParanoid" id="C8V4I6"/>
<feature type="signal peptide" evidence="1">
    <location>
        <begin position="1"/>
        <end position="17"/>
    </location>
</feature>
<dbReference type="OMA" id="NGGMFLP"/>
<proteinExistence type="predicted"/>
<reference evidence="3" key="1">
    <citation type="journal article" date="2005" name="Nature">
        <title>Sequencing of Aspergillus nidulans and comparative analysis with A. fumigatus and A. oryzae.</title>
        <authorList>
            <person name="Galagan J.E."/>
            <person name="Calvo S.E."/>
            <person name="Cuomo C."/>
            <person name="Ma L.J."/>
            <person name="Wortman J.R."/>
            <person name="Batzoglou S."/>
            <person name="Lee S.I."/>
            <person name="Basturkmen M."/>
            <person name="Spevak C.C."/>
            <person name="Clutterbuck J."/>
            <person name="Kapitonov V."/>
            <person name="Jurka J."/>
            <person name="Scazzocchio C."/>
            <person name="Farman M."/>
            <person name="Butler J."/>
            <person name="Purcell S."/>
            <person name="Harris S."/>
            <person name="Braus G.H."/>
            <person name="Draht O."/>
            <person name="Busch S."/>
            <person name="D'Enfert C."/>
            <person name="Bouchier C."/>
            <person name="Goldman G.H."/>
            <person name="Bell-Pedersen D."/>
            <person name="Griffiths-Jones S."/>
            <person name="Doonan J.H."/>
            <person name="Yu J."/>
            <person name="Vienken K."/>
            <person name="Pain A."/>
            <person name="Freitag M."/>
            <person name="Selker E.U."/>
            <person name="Archer D.B."/>
            <person name="Penalva M.A."/>
            <person name="Oakley B.R."/>
            <person name="Momany M."/>
            <person name="Tanaka T."/>
            <person name="Kumagai T."/>
            <person name="Asai K."/>
            <person name="Machida M."/>
            <person name="Nierman W.C."/>
            <person name="Denning D.W."/>
            <person name="Caddick M."/>
            <person name="Hynes M."/>
            <person name="Paoletti M."/>
            <person name="Fischer R."/>
            <person name="Miller B."/>
            <person name="Dyer P."/>
            <person name="Sachs M.S."/>
            <person name="Osmani S.A."/>
            <person name="Birren B.W."/>
        </authorList>
    </citation>
    <scope>NUCLEOTIDE SEQUENCE [LARGE SCALE GENOMIC DNA]</scope>
    <source>
        <strain evidence="3">FGSC A4 / ATCC 38163 / CBS 112.46 / NRRL 194 / M139</strain>
    </source>
</reference>
<keyword evidence="1" id="KW-0732">Signal</keyword>
<sequence length="321" mass="34347">MLAYEFLAFFLIIGCLAQPPISSLKGRGTSGIEPSTVSQFPLGTWAENIAVRQNGNLLVTLLTAPEVHEIIPSNSFSSARLAFAFEGHSNVTGITEVKADVFVVCVDGGSLWELNFREGDTPHGSLLTRIPEAQLNGLATLNPANGIVIAADSTNGCIWRVDVKTRAYESVLKDETMQPVPVNDVQLGINGLQVFGNTAYYTNTPKNLFCRVQLHPVSGRPTSPVDIISDSVEADDFAITPAGIAYLANTYQNKITKFSWRNSEVIAGSLNSSSIPNPTSAIFGRTAKDRNVLYVTTGGGEAGPINGTFVEGGAVLSLRLW</sequence>
<dbReference type="Gene3D" id="2.120.10.30">
    <property type="entry name" value="TolB, C-terminal domain"/>
    <property type="match status" value="1"/>
</dbReference>
<evidence type="ECO:0000256" key="1">
    <source>
        <dbReference type="SAM" id="SignalP"/>
    </source>
</evidence>
<dbReference type="VEuPathDB" id="FungiDB:AN7888"/>
<dbReference type="AlphaFoldDB" id="C8V4I6"/>
<evidence type="ECO:0008006" key="4">
    <source>
        <dbReference type="Google" id="ProtNLM"/>
    </source>
</evidence>
<dbReference type="PANTHER" id="PTHR42060:SF3">
    <property type="entry name" value="SMP-30_GLUCONOLACTONASE_LRE-LIKE REGION DOMAIN-CONTAINING PROTEIN"/>
    <property type="match status" value="1"/>
</dbReference>
<protein>
    <recommendedName>
        <fullName evidence="4">SMP-30/Gluconolactonase/LRE-like region domain-containing protein</fullName>
    </recommendedName>
</protein>
<dbReference type="KEGG" id="ani:ANIA_07888"/>
<dbReference type="PANTHER" id="PTHR42060">
    <property type="entry name" value="NHL REPEAT-CONTAINING PROTEIN-RELATED"/>
    <property type="match status" value="1"/>
</dbReference>
<name>C8V4I6_EMENI</name>
<dbReference type="RefSeq" id="XP_681157.2">
    <property type="nucleotide sequence ID" value="XM_676065.2"/>
</dbReference>
<evidence type="ECO:0000313" key="2">
    <source>
        <dbReference type="EMBL" id="CBF73461.1"/>
    </source>
</evidence>
<dbReference type="SUPFAM" id="SSF63829">
    <property type="entry name" value="Calcium-dependent phosphotriesterase"/>
    <property type="match status" value="1"/>
</dbReference>
<dbReference type="eggNOG" id="ENOG502S00D">
    <property type="taxonomic scope" value="Eukaryota"/>
</dbReference>
<dbReference type="HOGENOM" id="CLU_052989_1_0_1"/>
<dbReference type="OrthoDB" id="9977941at2759"/>
<accession>C8V4I6</accession>
<dbReference type="InterPro" id="IPR011042">
    <property type="entry name" value="6-blade_b-propeller_TolB-like"/>
</dbReference>
<keyword evidence="3" id="KW-1185">Reference proteome</keyword>
<feature type="chain" id="PRO_5002993322" description="SMP-30/Gluconolactonase/LRE-like region domain-containing protein" evidence="1">
    <location>
        <begin position="18"/>
        <end position="321"/>
    </location>
</feature>
<organism evidence="2 3">
    <name type="scientific">Emericella nidulans (strain FGSC A4 / ATCC 38163 / CBS 112.46 / NRRL 194 / M139)</name>
    <name type="common">Aspergillus nidulans</name>
    <dbReference type="NCBI Taxonomy" id="227321"/>
    <lineage>
        <taxon>Eukaryota</taxon>
        <taxon>Fungi</taxon>
        <taxon>Dikarya</taxon>
        <taxon>Ascomycota</taxon>
        <taxon>Pezizomycotina</taxon>
        <taxon>Eurotiomycetes</taxon>
        <taxon>Eurotiomycetidae</taxon>
        <taxon>Eurotiales</taxon>
        <taxon>Aspergillaceae</taxon>
        <taxon>Aspergillus</taxon>
        <taxon>Aspergillus subgen. Nidulantes</taxon>
    </lineage>
</organism>
<dbReference type="GeneID" id="2869113"/>
<dbReference type="InterPro" id="IPR052998">
    <property type="entry name" value="Hetero-Diels-Alderase-like"/>
</dbReference>
<dbReference type="Proteomes" id="UP000000560">
    <property type="component" value="Chromosome II"/>
</dbReference>
<dbReference type="EMBL" id="BN001302">
    <property type="protein sequence ID" value="CBF73461.1"/>
    <property type="molecule type" value="Genomic_DNA"/>
</dbReference>
<gene>
    <name evidence="2" type="ORF">ANIA_07888</name>
</gene>
<evidence type="ECO:0000313" key="3">
    <source>
        <dbReference type="Proteomes" id="UP000000560"/>
    </source>
</evidence>